<keyword evidence="2" id="KW-0378">Hydrolase</keyword>
<feature type="domain" description="LD-carboxypeptidase N-terminal" evidence="3">
    <location>
        <begin position="6"/>
        <end position="129"/>
    </location>
</feature>
<dbReference type="Proteomes" id="UP000461595">
    <property type="component" value="Unassembled WGS sequence"/>
</dbReference>
<accession>A0A7X3KCD4</accession>
<dbReference type="InterPro" id="IPR040921">
    <property type="entry name" value="Peptidase_S66C"/>
</dbReference>
<dbReference type="Gene3D" id="3.40.50.10740">
    <property type="entry name" value="Class I glutamine amidotransferase-like"/>
    <property type="match status" value="1"/>
</dbReference>
<dbReference type="InterPro" id="IPR003507">
    <property type="entry name" value="S66_fam"/>
</dbReference>
<evidence type="ECO:0000256" key="2">
    <source>
        <dbReference type="ARBA" id="ARBA00022801"/>
    </source>
</evidence>
<dbReference type="AlphaFoldDB" id="A0A7X3KCD4"/>
<evidence type="ECO:0000313" key="5">
    <source>
        <dbReference type="EMBL" id="MVX59440.1"/>
    </source>
</evidence>
<dbReference type="PANTHER" id="PTHR30237">
    <property type="entry name" value="MURAMOYLTETRAPEPTIDE CARBOXYPEPTIDASE"/>
    <property type="match status" value="1"/>
</dbReference>
<keyword evidence="5" id="KW-0645">Protease</keyword>
<dbReference type="PANTHER" id="PTHR30237:SF4">
    <property type="entry name" value="LD-CARBOXYPEPTIDASE C-TERMINAL DOMAIN-CONTAINING PROTEIN"/>
    <property type="match status" value="1"/>
</dbReference>
<gene>
    <name evidence="5" type="ORF">E5983_07310</name>
</gene>
<dbReference type="GO" id="GO:0004180">
    <property type="term" value="F:carboxypeptidase activity"/>
    <property type="evidence" value="ECO:0007669"/>
    <property type="project" value="UniProtKB-KW"/>
</dbReference>
<dbReference type="EMBL" id="WSRS01000071">
    <property type="protein sequence ID" value="MVX59440.1"/>
    <property type="molecule type" value="Genomic_DNA"/>
</dbReference>
<dbReference type="OrthoDB" id="9807329at2"/>
<comment type="similarity">
    <text evidence="1">Belongs to the peptidase S66 family.</text>
</comment>
<dbReference type="PIRSF" id="PIRSF028757">
    <property type="entry name" value="LD-carboxypeptidase"/>
    <property type="match status" value="1"/>
</dbReference>
<evidence type="ECO:0000313" key="6">
    <source>
        <dbReference type="Proteomes" id="UP000461595"/>
    </source>
</evidence>
<dbReference type="InterPro" id="IPR029062">
    <property type="entry name" value="Class_I_gatase-like"/>
</dbReference>
<name>A0A7X3KCD4_9STRE</name>
<proteinExistence type="inferred from homology"/>
<organism evidence="5 6">
    <name type="scientific">Streptococcus danieliae</name>
    <dbReference type="NCBI Taxonomy" id="747656"/>
    <lineage>
        <taxon>Bacteria</taxon>
        <taxon>Bacillati</taxon>
        <taxon>Bacillota</taxon>
        <taxon>Bacilli</taxon>
        <taxon>Lactobacillales</taxon>
        <taxon>Streptococcaceae</taxon>
        <taxon>Streptococcus</taxon>
    </lineage>
</organism>
<dbReference type="SUPFAM" id="SSF52317">
    <property type="entry name" value="Class I glutamine amidotransferase-like"/>
    <property type="match status" value="1"/>
</dbReference>
<dbReference type="Pfam" id="PF17676">
    <property type="entry name" value="Peptidase_S66C"/>
    <property type="match status" value="1"/>
</dbReference>
<dbReference type="RefSeq" id="WP_160333216.1">
    <property type="nucleotide sequence ID" value="NZ_WSRS01000071.1"/>
</dbReference>
<dbReference type="InterPro" id="IPR027461">
    <property type="entry name" value="Carboxypeptidase_A_C_sf"/>
</dbReference>
<evidence type="ECO:0000259" key="3">
    <source>
        <dbReference type="Pfam" id="PF02016"/>
    </source>
</evidence>
<dbReference type="Pfam" id="PF02016">
    <property type="entry name" value="Peptidase_S66"/>
    <property type="match status" value="1"/>
</dbReference>
<keyword evidence="5" id="KW-0121">Carboxypeptidase</keyword>
<reference evidence="5 6" key="1">
    <citation type="submission" date="2019-12" db="EMBL/GenBank/DDBJ databases">
        <title>Microbes associate with the intestines of laboratory mice.</title>
        <authorList>
            <person name="Navarre W."/>
            <person name="Wong E."/>
        </authorList>
    </citation>
    <scope>NUCLEOTIDE SEQUENCE [LARGE SCALE GENOMIC DNA]</scope>
    <source>
        <strain evidence="5 6">NM51_B2-22</strain>
    </source>
</reference>
<feature type="domain" description="LD-carboxypeptidase C-terminal" evidence="4">
    <location>
        <begin position="203"/>
        <end position="332"/>
    </location>
</feature>
<evidence type="ECO:0000259" key="4">
    <source>
        <dbReference type="Pfam" id="PF17676"/>
    </source>
</evidence>
<dbReference type="InterPro" id="IPR040449">
    <property type="entry name" value="Peptidase_S66_N"/>
</dbReference>
<dbReference type="Gene3D" id="3.50.30.60">
    <property type="entry name" value="LD-carboxypeptidase A C-terminal domain-like"/>
    <property type="match status" value="1"/>
</dbReference>
<protein>
    <submittedName>
        <fullName evidence="5">LD-carboxypeptidase</fullName>
    </submittedName>
</protein>
<dbReference type="InterPro" id="IPR027478">
    <property type="entry name" value="LdcA_N"/>
</dbReference>
<sequence>MKVRKIGIISLSSGMLGEAFVAHERELGLRRLQELGLEVVYLPNALKGLDYLDQHPEARAEDLLAAFSDPSLDLILCAIGGLDSYRLLPALFAEQQLEQALTSKIFLGFSDTTINHLMLQKLGLPSFYGQAFLPDICELAPEMLPYTRSYFETLVQTGKIEEIRPSSLWYQERTDFSFAGLGQSMPSYPNQGFLHLQGPATFKGPILGGCLESLYEILAGDRFPDQAQLCQDYQLFPSLEDWSGKILLLETSEEKANPAKFARMLSRLKDYGLFEVVSGLLFGKPQDQAYMEDYHRILVEVLDQPDLPILANINVGHATPRCIVPLGIPAQVDAEEQVIRFDYT</sequence>
<dbReference type="SUPFAM" id="SSF141986">
    <property type="entry name" value="LD-carboxypeptidase A C-terminal domain-like"/>
    <property type="match status" value="1"/>
</dbReference>
<comment type="caution">
    <text evidence="5">The sequence shown here is derived from an EMBL/GenBank/DDBJ whole genome shotgun (WGS) entry which is preliminary data.</text>
</comment>
<evidence type="ECO:0000256" key="1">
    <source>
        <dbReference type="ARBA" id="ARBA00010233"/>
    </source>
</evidence>
<dbReference type="CDD" id="cd07062">
    <property type="entry name" value="Peptidase_S66_mccF_like"/>
    <property type="match status" value="1"/>
</dbReference>